<evidence type="ECO:0000256" key="3">
    <source>
        <dbReference type="ARBA" id="ARBA00023125"/>
    </source>
</evidence>
<dbReference type="CDD" id="cd13831">
    <property type="entry name" value="HU"/>
    <property type="match status" value="1"/>
</dbReference>
<dbReference type="InterPro" id="IPR010992">
    <property type="entry name" value="IHF-like_DNA-bd_dom_sf"/>
</dbReference>
<evidence type="ECO:0000313" key="6">
    <source>
        <dbReference type="Proteomes" id="UP000186112"/>
    </source>
</evidence>
<keyword evidence="2" id="KW-0226">DNA condensation</keyword>
<evidence type="ECO:0000313" key="5">
    <source>
        <dbReference type="EMBL" id="OLS03009.1"/>
    </source>
</evidence>
<proteinExistence type="inferred from homology"/>
<protein>
    <submittedName>
        <fullName evidence="5">DNA-binding protein HU</fullName>
    </submittedName>
</protein>
<dbReference type="PRINTS" id="PR01727">
    <property type="entry name" value="DNABINDINGHU"/>
</dbReference>
<dbReference type="GO" id="GO:0030527">
    <property type="term" value="F:structural constituent of chromatin"/>
    <property type="evidence" value="ECO:0007669"/>
    <property type="project" value="InterPro"/>
</dbReference>
<dbReference type="GO" id="GO:0006270">
    <property type="term" value="P:DNA replication initiation"/>
    <property type="evidence" value="ECO:0007669"/>
    <property type="project" value="UniProtKB-ARBA"/>
</dbReference>
<gene>
    <name evidence="5" type="primary">hup</name>
    <name evidence="5" type="ORF">TICRE_09780</name>
</gene>
<keyword evidence="3 5" id="KW-0238">DNA-binding</keyword>
<dbReference type="InterPro" id="IPR000119">
    <property type="entry name" value="Hist_DNA-bd"/>
</dbReference>
<dbReference type="GO" id="GO:1990103">
    <property type="term" value="C:DnaA-HU complex"/>
    <property type="evidence" value="ECO:0007669"/>
    <property type="project" value="UniProtKB-ARBA"/>
</dbReference>
<dbReference type="FunFam" id="4.10.520.10:FF:000001">
    <property type="entry name" value="DNA-binding protein HU"/>
    <property type="match status" value="1"/>
</dbReference>
<dbReference type="RefSeq" id="WP_075725749.1">
    <property type="nucleotide sequence ID" value="NZ_LTDM01000012.1"/>
</dbReference>
<accession>A0A1U7M719</accession>
<dbReference type="GO" id="GO:0005829">
    <property type="term" value="C:cytosol"/>
    <property type="evidence" value="ECO:0007669"/>
    <property type="project" value="UniProtKB-ARBA"/>
</dbReference>
<dbReference type="GO" id="GO:0010467">
    <property type="term" value="P:gene expression"/>
    <property type="evidence" value="ECO:0007669"/>
    <property type="project" value="UniProtKB-ARBA"/>
</dbReference>
<dbReference type="PANTHER" id="PTHR33175">
    <property type="entry name" value="DNA-BINDING PROTEIN HU"/>
    <property type="match status" value="1"/>
</dbReference>
<name>A0A1U7M719_TISCR</name>
<dbReference type="GO" id="GO:0030261">
    <property type="term" value="P:chromosome condensation"/>
    <property type="evidence" value="ECO:0007669"/>
    <property type="project" value="UniProtKB-KW"/>
</dbReference>
<dbReference type="AlphaFoldDB" id="A0A1U7M719"/>
<evidence type="ECO:0000256" key="4">
    <source>
        <dbReference type="RuleBase" id="RU003939"/>
    </source>
</evidence>
<dbReference type="Proteomes" id="UP000186112">
    <property type="component" value="Unassembled WGS sequence"/>
</dbReference>
<comment type="caution">
    <text evidence="5">The sequence shown here is derived from an EMBL/GenBank/DDBJ whole genome shotgun (WGS) entry which is preliminary data.</text>
</comment>
<dbReference type="GO" id="GO:0042802">
    <property type="term" value="F:identical protein binding"/>
    <property type="evidence" value="ECO:0007669"/>
    <property type="project" value="UniProtKB-ARBA"/>
</dbReference>
<dbReference type="SUPFAM" id="SSF47729">
    <property type="entry name" value="IHF-like DNA-binding proteins"/>
    <property type="match status" value="1"/>
</dbReference>
<dbReference type="SMART" id="SM00411">
    <property type="entry name" value="BHL"/>
    <property type="match status" value="1"/>
</dbReference>
<evidence type="ECO:0000256" key="2">
    <source>
        <dbReference type="ARBA" id="ARBA00023067"/>
    </source>
</evidence>
<dbReference type="EMBL" id="LTDM01000012">
    <property type="protein sequence ID" value="OLS03009.1"/>
    <property type="molecule type" value="Genomic_DNA"/>
</dbReference>
<comment type="similarity">
    <text evidence="1 4">Belongs to the bacterial histone-like protein family.</text>
</comment>
<dbReference type="GO" id="GO:1990178">
    <property type="term" value="C:HU-DNA complex"/>
    <property type="evidence" value="ECO:0007669"/>
    <property type="project" value="UniProtKB-ARBA"/>
</dbReference>
<dbReference type="GO" id="GO:0003677">
    <property type="term" value="F:DNA binding"/>
    <property type="evidence" value="ECO:0007669"/>
    <property type="project" value="UniProtKB-KW"/>
</dbReference>
<dbReference type="PANTHER" id="PTHR33175:SF3">
    <property type="entry name" value="DNA-BINDING PROTEIN HU-BETA"/>
    <property type="match status" value="1"/>
</dbReference>
<keyword evidence="6" id="KW-1185">Reference proteome</keyword>
<dbReference type="Gene3D" id="4.10.520.10">
    <property type="entry name" value="IHF-like DNA-binding proteins"/>
    <property type="match status" value="1"/>
</dbReference>
<evidence type="ECO:0000256" key="1">
    <source>
        <dbReference type="ARBA" id="ARBA00010529"/>
    </source>
</evidence>
<dbReference type="OrthoDB" id="9799835at2"/>
<dbReference type="Pfam" id="PF00216">
    <property type="entry name" value="Bac_DNA_binding"/>
    <property type="match status" value="1"/>
</dbReference>
<sequence>MNKAELIASMADKSELTKKDAEAALNGFIKSVEEALENGEKVQLVGFGTFEVRQRKAREGRNPRDPEEVIQIPASNAPVFKAGKSLKETVNKK</sequence>
<organism evidence="5 6">
    <name type="scientific">Tissierella creatinophila DSM 6911</name>
    <dbReference type="NCBI Taxonomy" id="1123403"/>
    <lineage>
        <taxon>Bacteria</taxon>
        <taxon>Bacillati</taxon>
        <taxon>Bacillota</taxon>
        <taxon>Tissierellia</taxon>
        <taxon>Tissierellales</taxon>
        <taxon>Tissierellaceae</taxon>
        <taxon>Tissierella</taxon>
    </lineage>
</organism>
<reference evidence="5 6" key="1">
    <citation type="submission" date="2016-02" db="EMBL/GenBank/DDBJ databases">
        <title>Genome sequence of Tissierella creatinophila DSM 6911.</title>
        <authorList>
            <person name="Poehlein A."/>
            <person name="Daniel R."/>
        </authorList>
    </citation>
    <scope>NUCLEOTIDE SEQUENCE [LARGE SCALE GENOMIC DNA]</scope>
    <source>
        <strain evidence="5 6">DSM 6911</strain>
    </source>
</reference>